<dbReference type="CDD" id="cd02440">
    <property type="entry name" value="AdoMet_MTases"/>
    <property type="match status" value="1"/>
</dbReference>
<evidence type="ECO:0000313" key="3">
    <source>
        <dbReference type="Proteomes" id="UP001321542"/>
    </source>
</evidence>
<feature type="domain" description="Methyltransferase type 11" evidence="1">
    <location>
        <begin position="144"/>
        <end position="233"/>
    </location>
</feature>
<evidence type="ECO:0000259" key="1">
    <source>
        <dbReference type="Pfam" id="PF08241"/>
    </source>
</evidence>
<sequence length="394" mass="43678">MNAVTASTSAPYELVSPSNGEPLRPAARNLLTDGERLWPHFDNCHYLRVGREALIEEVVSLIQNGRREQALALLLCDRRSADIPELDPRDAYEAVRAKLSFHKTVELLDYGGLGWYFEHRWIIPTYLSGLSLLHWHAPRNRRILEIGAGLGHLTAHWEQMGGAESICSDVVFSHLWLSQRYLRPGRTSVCFDANGPFPFSSGAVDTVLGHDCLHYLSDIPGAISEMRRVTSSGRLLVGHLHNADVENLSPGGPLTLSEYERLLEPSTVYDDAEMTRAWVGQRPPRPLPATAEFPVQAFAFVTGEPTADPVGILPDPEPSRLGEITVNPLLGETSPAWPSAKFVKEYVRPFPYLEGLRRPSEAELSRVRQGAADVEALRKGLAVGALIRPPADWY</sequence>
<proteinExistence type="predicted"/>
<dbReference type="Proteomes" id="UP001321542">
    <property type="component" value="Chromosome"/>
</dbReference>
<keyword evidence="3" id="KW-1185">Reference proteome</keyword>
<gene>
    <name evidence="2" type="ORF">SGFS_031100</name>
</gene>
<organism evidence="2 3">
    <name type="scientific">Streptomyces graminofaciens</name>
    <dbReference type="NCBI Taxonomy" id="68212"/>
    <lineage>
        <taxon>Bacteria</taxon>
        <taxon>Bacillati</taxon>
        <taxon>Actinomycetota</taxon>
        <taxon>Actinomycetes</taxon>
        <taxon>Kitasatosporales</taxon>
        <taxon>Streptomycetaceae</taxon>
        <taxon>Streptomyces</taxon>
    </lineage>
</organism>
<dbReference type="InterPro" id="IPR029063">
    <property type="entry name" value="SAM-dependent_MTases_sf"/>
</dbReference>
<protein>
    <recommendedName>
        <fullName evidence="1">Methyltransferase type 11 domain-containing protein</fullName>
    </recommendedName>
</protein>
<accession>A0ABM7F7G6</accession>
<dbReference type="Pfam" id="PF08241">
    <property type="entry name" value="Methyltransf_11"/>
    <property type="match status" value="1"/>
</dbReference>
<dbReference type="Gene3D" id="3.40.50.150">
    <property type="entry name" value="Vaccinia Virus protein VP39"/>
    <property type="match status" value="1"/>
</dbReference>
<dbReference type="EMBL" id="AP018448">
    <property type="protein sequence ID" value="BBC31816.1"/>
    <property type="molecule type" value="Genomic_DNA"/>
</dbReference>
<reference evidence="2 3" key="1">
    <citation type="journal article" date="2010" name="ChemBioChem">
        <title>Cloning and characterization of the biosynthetic gene cluster of 16-membered macrolide antibiotic FD-891: involvement of a dual functional cytochrome P450 monooxygenase catalyzing epoxidation and hydroxylation.</title>
        <authorList>
            <person name="Kudo F."/>
            <person name="Motegi A."/>
            <person name="Mizoue K."/>
            <person name="Eguchi T."/>
        </authorList>
    </citation>
    <scope>NUCLEOTIDE SEQUENCE [LARGE SCALE GENOMIC DNA]</scope>
    <source>
        <strain evidence="2 3">A-8890</strain>
    </source>
</reference>
<dbReference type="RefSeq" id="WP_286250639.1">
    <property type="nucleotide sequence ID" value="NZ_AP018448.1"/>
</dbReference>
<dbReference type="SUPFAM" id="SSF53335">
    <property type="entry name" value="S-adenosyl-L-methionine-dependent methyltransferases"/>
    <property type="match status" value="1"/>
</dbReference>
<name>A0ABM7F7G6_9ACTN</name>
<reference evidence="2 3" key="2">
    <citation type="journal article" date="2023" name="ChemBioChem">
        <title>Acyltransferase Domain Exchange between Two Independent Type I Polyketide Synthases in the Same Producer Strain of Macrolide Antibiotics.</title>
        <authorList>
            <person name="Kudo F."/>
            <person name="Kishikawa K."/>
            <person name="Tsuboi K."/>
            <person name="Kido T."/>
            <person name="Usui T."/>
            <person name="Hashimoto J."/>
            <person name="Shin-Ya K."/>
            <person name="Miyanaga A."/>
            <person name="Eguchi T."/>
        </authorList>
    </citation>
    <scope>NUCLEOTIDE SEQUENCE [LARGE SCALE GENOMIC DNA]</scope>
    <source>
        <strain evidence="2 3">A-8890</strain>
    </source>
</reference>
<dbReference type="InterPro" id="IPR013216">
    <property type="entry name" value="Methyltransf_11"/>
</dbReference>
<evidence type="ECO:0000313" key="2">
    <source>
        <dbReference type="EMBL" id="BBC31816.1"/>
    </source>
</evidence>